<evidence type="ECO:0000313" key="3">
    <source>
        <dbReference type="Proteomes" id="UP000231436"/>
    </source>
</evidence>
<organism evidence="2 3">
    <name type="scientific">Candidatus Uhrbacteria bacterium CG10_big_fil_rev_8_21_14_0_10_48_16</name>
    <dbReference type="NCBI Taxonomy" id="1975038"/>
    <lineage>
        <taxon>Bacteria</taxon>
        <taxon>Candidatus Uhriibacteriota</taxon>
    </lineage>
</organism>
<dbReference type="EMBL" id="PFEU01000006">
    <property type="protein sequence ID" value="PJE77099.1"/>
    <property type="molecule type" value="Genomic_DNA"/>
</dbReference>
<evidence type="ECO:0008006" key="4">
    <source>
        <dbReference type="Google" id="ProtNLM"/>
    </source>
</evidence>
<sequence length="210" mass="22586">MKKEQLHSNHNVLQTTAENVVGFSLVEVILSTSIFVLLITALIGSYLYGQESTMLAGNRARATFLAEEGLEAVRNIRDADFINISSGTYGLAISGNQWILSGSSDVNGLFTRTLTITDIDSNRKDVLSTVSWQQNASRSGSVTVATRVTRWQDSAPPVDSCNGYAVQEGYVSGTCRQNTKQCSNNGEDYLPDGDPYCIGGPSADTCCALP</sequence>
<name>A0A2M8LI25_9BACT</name>
<comment type="caution">
    <text evidence="2">The sequence shown here is derived from an EMBL/GenBank/DDBJ whole genome shotgun (WGS) entry which is preliminary data.</text>
</comment>
<evidence type="ECO:0000256" key="1">
    <source>
        <dbReference type="SAM" id="Phobius"/>
    </source>
</evidence>
<keyword evidence="1" id="KW-1133">Transmembrane helix</keyword>
<protein>
    <recommendedName>
        <fullName evidence="4">Type II secretion system protein</fullName>
    </recommendedName>
</protein>
<dbReference type="AlphaFoldDB" id="A0A2M8LI25"/>
<reference evidence="3" key="1">
    <citation type="submission" date="2017-09" db="EMBL/GenBank/DDBJ databases">
        <title>Depth-based differentiation of microbial function through sediment-hosted aquifers and enrichment of novel symbionts in the deep terrestrial subsurface.</title>
        <authorList>
            <person name="Probst A.J."/>
            <person name="Ladd B."/>
            <person name="Jarett J.K."/>
            <person name="Geller-Mcgrath D.E."/>
            <person name="Sieber C.M.K."/>
            <person name="Emerson J.B."/>
            <person name="Anantharaman K."/>
            <person name="Thomas B.C."/>
            <person name="Malmstrom R."/>
            <person name="Stieglmeier M."/>
            <person name="Klingl A."/>
            <person name="Woyke T."/>
            <person name="Ryan C.M."/>
            <person name="Banfield J.F."/>
        </authorList>
    </citation>
    <scope>NUCLEOTIDE SEQUENCE [LARGE SCALE GENOMIC DNA]</scope>
</reference>
<proteinExistence type="predicted"/>
<gene>
    <name evidence="2" type="ORF">COV05_00620</name>
</gene>
<keyword evidence="1" id="KW-0472">Membrane</keyword>
<evidence type="ECO:0000313" key="2">
    <source>
        <dbReference type="EMBL" id="PJE77099.1"/>
    </source>
</evidence>
<dbReference type="Proteomes" id="UP000231436">
    <property type="component" value="Unassembled WGS sequence"/>
</dbReference>
<feature type="transmembrane region" description="Helical" evidence="1">
    <location>
        <begin position="20"/>
        <end position="49"/>
    </location>
</feature>
<keyword evidence="1" id="KW-0812">Transmembrane</keyword>
<accession>A0A2M8LI25</accession>